<dbReference type="InterPro" id="IPR007475">
    <property type="entry name" value="UbiK"/>
</dbReference>
<comment type="function">
    <text evidence="1">Required for efficient ubiquinone (coenzyme Q) biosynthesis. UbiK is probably an accessory factor of Ubi enzymes and facilitates ubiquinone biosynthesis by acting as an assembly factor, a targeting factor, or both.</text>
</comment>
<comment type="pathway">
    <text evidence="1">Cofactor biosynthesis; ubiquinone biosynthesis.</text>
</comment>
<comment type="caution">
    <text evidence="2">The sequence shown here is derived from an EMBL/GenBank/DDBJ whole genome shotgun (WGS) entry which is preliminary data.</text>
</comment>
<dbReference type="Pfam" id="PF04380">
    <property type="entry name" value="BMFP"/>
    <property type="match status" value="1"/>
</dbReference>
<comment type="subcellular location">
    <subcellularLocation>
        <location evidence="1">Cytoplasm</location>
    </subcellularLocation>
</comment>
<dbReference type="HAMAP" id="MF_02216">
    <property type="entry name" value="UbiK"/>
    <property type="match status" value="1"/>
</dbReference>
<organism evidence="2 3">
    <name type="scientific">Methylophilus luteus</name>
    <dbReference type="NCBI Taxonomy" id="640108"/>
    <lineage>
        <taxon>Bacteria</taxon>
        <taxon>Pseudomonadati</taxon>
        <taxon>Pseudomonadota</taxon>
        <taxon>Betaproteobacteria</taxon>
        <taxon>Nitrosomonadales</taxon>
        <taxon>Methylophilaceae</taxon>
        <taxon>Methylophilus</taxon>
    </lineage>
</organism>
<keyword evidence="1" id="KW-0963">Cytoplasm</keyword>
<comment type="similarity">
    <text evidence="1">Belongs to the UbiK family.</text>
</comment>
<proteinExistence type="inferred from homology"/>
<evidence type="ECO:0000256" key="1">
    <source>
        <dbReference type="HAMAP-Rule" id="MF_02216"/>
    </source>
</evidence>
<gene>
    <name evidence="1" type="primary">ubiK</name>
    <name evidence="2" type="ORF">ACFQ1Z_13670</name>
</gene>
<name>A0ABW3FCS3_9PROT</name>
<reference evidence="3" key="1">
    <citation type="journal article" date="2019" name="Int. J. Syst. Evol. Microbiol.">
        <title>The Global Catalogue of Microorganisms (GCM) 10K type strain sequencing project: providing services to taxonomists for standard genome sequencing and annotation.</title>
        <authorList>
            <consortium name="The Broad Institute Genomics Platform"/>
            <consortium name="The Broad Institute Genome Sequencing Center for Infectious Disease"/>
            <person name="Wu L."/>
            <person name="Ma J."/>
        </authorList>
    </citation>
    <scope>NUCLEOTIDE SEQUENCE [LARGE SCALE GENOMIC DNA]</scope>
    <source>
        <strain evidence="3">CCUG 58412</strain>
    </source>
</reference>
<evidence type="ECO:0000313" key="2">
    <source>
        <dbReference type="EMBL" id="MFD0914606.1"/>
    </source>
</evidence>
<keyword evidence="3" id="KW-1185">Reference proteome</keyword>
<accession>A0ABW3FCS3</accession>
<dbReference type="PANTHER" id="PTHR38040">
    <property type="entry name" value="UBIQUINONE BIOSYNTHESIS ACCESSORY FACTOR UBIK"/>
    <property type="match status" value="1"/>
</dbReference>
<dbReference type="EMBL" id="JBHTKB010000003">
    <property type="protein sequence ID" value="MFD0914606.1"/>
    <property type="molecule type" value="Genomic_DNA"/>
</dbReference>
<dbReference type="RefSeq" id="WP_379058634.1">
    <property type="nucleotide sequence ID" value="NZ_JBHTKB010000003.1"/>
</dbReference>
<feature type="coiled-coil region" evidence="1">
    <location>
        <begin position="61"/>
        <end position="98"/>
    </location>
</feature>
<keyword evidence="1" id="KW-0831">Ubiquinone biosynthesis</keyword>
<evidence type="ECO:0000313" key="3">
    <source>
        <dbReference type="Proteomes" id="UP001597128"/>
    </source>
</evidence>
<keyword evidence="1" id="KW-0175">Coiled coil</keyword>
<protein>
    <recommendedName>
        <fullName evidence="1">Ubiquinone biosynthesis accessory factor UbiK</fullName>
    </recommendedName>
</protein>
<sequence>MLESNKKEHCAMLFSNERIKELSFKIKQLIESSPISELEANIHALIQGVLTKMELVSREEFDIQSALLARTQQQLRDLEQKISALEQAQTQAQATESKK</sequence>
<dbReference type="Proteomes" id="UP001597128">
    <property type="component" value="Unassembled WGS sequence"/>
</dbReference>
<dbReference type="PANTHER" id="PTHR38040:SF1">
    <property type="entry name" value="UBIQUINONE BIOSYNTHESIS ACCESSORY FACTOR UBIK"/>
    <property type="match status" value="1"/>
</dbReference>